<evidence type="ECO:0000256" key="1">
    <source>
        <dbReference type="SAM" id="Phobius"/>
    </source>
</evidence>
<accession>A0A1D1UQ86</accession>
<keyword evidence="4" id="KW-1185">Reference proteome</keyword>
<dbReference type="EMBL" id="BDGG01000001">
    <property type="protein sequence ID" value="GAU90680.1"/>
    <property type="molecule type" value="Genomic_DNA"/>
</dbReference>
<dbReference type="Proteomes" id="UP000186922">
    <property type="component" value="Unassembled WGS sequence"/>
</dbReference>
<keyword evidence="1" id="KW-0812">Transmembrane</keyword>
<dbReference type="Pfam" id="PF23741">
    <property type="entry name" value="DUF7164"/>
    <property type="match status" value="1"/>
</dbReference>
<evidence type="ECO:0000259" key="2">
    <source>
        <dbReference type="Pfam" id="PF23741"/>
    </source>
</evidence>
<protein>
    <recommendedName>
        <fullName evidence="2">DUF7164 domain-containing protein</fullName>
    </recommendedName>
</protein>
<reference evidence="3 4" key="1">
    <citation type="journal article" date="2016" name="Nat. Commun.">
        <title>Extremotolerant tardigrade genome and improved radiotolerance of human cultured cells by tardigrade-unique protein.</title>
        <authorList>
            <person name="Hashimoto T."/>
            <person name="Horikawa D.D."/>
            <person name="Saito Y."/>
            <person name="Kuwahara H."/>
            <person name="Kozuka-Hata H."/>
            <person name="Shin-I T."/>
            <person name="Minakuchi Y."/>
            <person name="Ohishi K."/>
            <person name="Motoyama A."/>
            <person name="Aizu T."/>
            <person name="Enomoto A."/>
            <person name="Kondo K."/>
            <person name="Tanaka S."/>
            <person name="Hara Y."/>
            <person name="Koshikawa S."/>
            <person name="Sagara H."/>
            <person name="Miura T."/>
            <person name="Yokobori S."/>
            <person name="Miyagawa K."/>
            <person name="Suzuki Y."/>
            <person name="Kubo T."/>
            <person name="Oyama M."/>
            <person name="Kohara Y."/>
            <person name="Fujiyama A."/>
            <person name="Arakawa K."/>
            <person name="Katayama T."/>
            <person name="Toyoda A."/>
            <person name="Kunieda T."/>
        </authorList>
    </citation>
    <scope>NUCLEOTIDE SEQUENCE [LARGE SCALE GENOMIC DNA]</scope>
    <source>
        <strain evidence="3 4">YOKOZUNA-1</strain>
    </source>
</reference>
<keyword evidence="1" id="KW-0472">Membrane</keyword>
<proteinExistence type="predicted"/>
<feature type="domain" description="DUF7164" evidence="2">
    <location>
        <begin position="83"/>
        <end position="435"/>
    </location>
</feature>
<organism evidence="3 4">
    <name type="scientific">Ramazzottius varieornatus</name>
    <name type="common">Water bear</name>
    <name type="synonym">Tardigrade</name>
    <dbReference type="NCBI Taxonomy" id="947166"/>
    <lineage>
        <taxon>Eukaryota</taxon>
        <taxon>Metazoa</taxon>
        <taxon>Ecdysozoa</taxon>
        <taxon>Tardigrada</taxon>
        <taxon>Eutardigrada</taxon>
        <taxon>Parachela</taxon>
        <taxon>Hypsibioidea</taxon>
        <taxon>Ramazzottiidae</taxon>
        <taxon>Ramazzottius</taxon>
    </lineage>
</organism>
<comment type="caution">
    <text evidence="3">The sequence shown here is derived from an EMBL/GenBank/DDBJ whole genome shotgun (WGS) entry which is preliminary data.</text>
</comment>
<feature type="transmembrane region" description="Helical" evidence="1">
    <location>
        <begin position="21"/>
        <end position="43"/>
    </location>
</feature>
<name>A0A1D1UQ86_RAMVA</name>
<dbReference type="AlphaFoldDB" id="A0A1D1UQ86"/>
<keyword evidence="1" id="KW-1133">Transmembrane helix</keyword>
<evidence type="ECO:0000313" key="3">
    <source>
        <dbReference type="EMBL" id="GAU90680.1"/>
    </source>
</evidence>
<sequence length="436" mass="49939">MVLMRISFLFNSARKGRSLTFIQGCLSAIFGFILLMTILAYHLNLVYRVRIAEESYELLDHAAPNLHTPTCLLGDLQTARQLPVLRVVVVYFSISQKDTYFDQIKWSMRSLLEVAETEPPLWRTDLMIYIENTTLPELIDLGCSMTPRQNVLEPFKCILVQYARIQDRELDMNSTEYQRDLQEQMKEYPFIDSIYALVEHSATYSSYDYVIRSDLDVFFTPAFAQWIPPNCAFITGNGAYSDTFNMQKLAHVANYSGIHFNASVQNIGSTWIGPPGLVAKVAERTVHWMVHLSKIEFSPKQRTSAWWGGAPLWMEWHYGVLLLYGGHLAVSEILQSGKQHPFSKLDLDHPTTSPANCTVDGPIHLHAYQNDDYFSKYMFKDRKYNESHPLPAFLNSSRCSDYAGYMASESLRMTSAELADRLRKAKVNANFVKNNN</sequence>
<dbReference type="STRING" id="947166.A0A1D1UQ86"/>
<dbReference type="InterPro" id="IPR055588">
    <property type="entry name" value="DUF7164"/>
</dbReference>
<gene>
    <name evidence="3" type="primary">RvY_03062-1</name>
    <name evidence="3" type="synonym">RvY_03062.1</name>
    <name evidence="3" type="ORF">RvY_03062</name>
</gene>
<dbReference type="OrthoDB" id="330499at2759"/>
<evidence type="ECO:0000313" key="4">
    <source>
        <dbReference type="Proteomes" id="UP000186922"/>
    </source>
</evidence>